<comment type="function">
    <text evidence="5 6">Cell division inhibitor that blocks the formation of polar Z ring septums. Rapidly oscillates between the poles of the cell to destabilize FtsZ filaments that have formed before they mature into polar Z rings. Prevents FtsZ polymerization.</text>
</comment>
<dbReference type="PANTHER" id="PTHR34108:SF1">
    <property type="entry name" value="SEPTUM SITE-DETERMINING PROTEIN MINC"/>
    <property type="match status" value="1"/>
</dbReference>
<feature type="domain" description="Septum formation inhibitor MinC C-terminal" evidence="7">
    <location>
        <begin position="138"/>
        <end position="231"/>
    </location>
</feature>
<dbReference type="PANTHER" id="PTHR34108">
    <property type="entry name" value="SEPTUM SITE-DETERMINING PROTEIN MINC"/>
    <property type="match status" value="1"/>
</dbReference>
<name>A0ABN6CX68_9GAMM</name>
<dbReference type="InterPro" id="IPR013033">
    <property type="entry name" value="MinC"/>
</dbReference>
<dbReference type="Gene3D" id="2.160.20.70">
    <property type="match status" value="1"/>
</dbReference>
<protein>
    <recommendedName>
        <fullName evidence="6">Probable septum site-determining protein MinC</fullName>
    </recommendedName>
</protein>
<dbReference type="Gene3D" id="3.30.70.260">
    <property type="match status" value="1"/>
</dbReference>
<keyword evidence="2 6" id="KW-0132">Cell division</keyword>
<evidence type="ECO:0000256" key="6">
    <source>
        <dbReference type="HAMAP-Rule" id="MF_00267"/>
    </source>
</evidence>
<dbReference type="RefSeq" id="WP_237264397.1">
    <property type="nucleotide sequence ID" value="NZ_AP024202.1"/>
</dbReference>
<sequence>MAANIHIQKTDFSLPVIQLSQCDVAELKQELEQFALSDSDESIAVPCILAIDNEFTEPTFLAQSLECFRQHGFLPIGLKTELDGIIQQAKYAGLAVFSEKLNQLELFDAVLLQQQVKTPIAEQNVSPKPSEKKMPVILHRSITSGEQIYAEHNDLVVLGDVAVDAEVIADGNIYIGGSLMGKAYAGNSGLMNVDEISVRATSFEPQLISIAGFYQLYEDIPTKYLGLAVKVKFEAQRFEYRLE</sequence>
<comment type="similarity">
    <text evidence="1 6">Belongs to the MinC family.</text>
</comment>
<keyword evidence="3 6" id="KW-0717">Septation</keyword>
<dbReference type="InterPro" id="IPR016098">
    <property type="entry name" value="CAP/MinC_C"/>
</dbReference>
<evidence type="ECO:0000313" key="8">
    <source>
        <dbReference type="EMBL" id="BCN93314.1"/>
    </source>
</evidence>
<dbReference type="InterPro" id="IPR005526">
    <property type="entry name" value="Septum_form_inhib_MinC_C"/>
</dbReference>
<evidence type="ECO:0000256" key="5">
    <source>
        <dbReference type="ARBA" id="ARBA00025606"/>
    </source>
</evidence>
<dbReference type="NCBIfam" id="TIGR01222">
    <property type="entry name" value="minC"/>
    <property type="match status" value="1"/>
</dbReference>
<evidence type="ECO:0000256" key="1">
    <source>
        <dbReference type="ARBA" id="ARBA00006291"/>
    </source>
</evidence>
<dbReference type="Proteomes" id="UP001054820">
    <property type="component" value="Chromosome"/>
</dbReference>
<comment type="subunit">
    <text evidence="6">Interacts with MinD and FtsZ.</text>
</comment>
<evidence type="ECO:0000313" key="9">
    <source>
        <dbReference type="Proteomes" id="UP001054820"/>
    </source>
</evidence>
<evidence type="ECO:0000256" key="2">
    <source>
        <dbReference type="ARBA" id="ARBA00022618"/>
    </source>
</evidence>
<evidence type="ECO:0000256" key="4">
    <source>
        <dbReference type="ARBA" id="ARBA00023306"/>
    </source>
</evidence>
<dbReference type="SUPFAM" id="SSF63848">
    <property type="entry name" value="Cell-division inhibitor MinC, C-terminal domain"/>
    <property type="match status" value="1"/>
</dbReference>
<reference evidence="8" key="1">
    <citation type="journal article" date="2022" name="Arch. Microbiol.">
        <title>Thiomicrorhabdus immobilis sp. nov., a mesophilic sulfur-oxidizing bacterium isolated from sediment of a brackish lake in northern Japan.</title>
        <authorList>
            <person name="Kojima H."/>
            <person name="Mochizuki J."/>
            <person name="Kanda M."/>
            <person name="Watanabe T."/>
            <person name="Fukui M."/>
        </authorList>
    </citation>
    <scope>NUCLEOTIDE SEQUENCE</scope>
    <source>
        <strain evidence="8">Am19</strain>
    </source>
</reference>
<dbReference type="Pfam" id="PF03775">
    <property type="entry name" value="MinC_C"/>
    <property type="match status" value="1"/>
</dbReference>
<evidence type="ECO:0000259" key="7">
    <source>
        <dbReference type="Pfam" id="PF03775"/>
    </source>
</evidence>
<keyword evidence="9" id="KW-1185">Reference proteome</keyword>
<keyword evidence="4 6" id="KW-0131">Cell cycle</keyword>
<dbReference type="HAMAP" id="MF_00267">
    <property type="entry name" value="MinC"/>
    <property type="match status" value="1"/>
</dbReference>
<dbReference type="InterPro" id="IPR036145">
    <property type="entry name" value="MinC_C_sf"/>
</dbReference>
<evidence type="ECO:0000256" key="3">
    <source>
        <dbReference type="ARBA" id="ARBA00023210"/>
    </source>
</evidence>
<organism evidence="8 9">
    <name type="scientific">Thiomicrorhabdus immobilis</name>
    <dbReference type="NCBI Taxonomy" id="2791037"/>
    <lineage>
        <taxon>Bacteria</taxon>
        <taxon>Pseudomonadati</taxon>
        <taxon>Pseudomonadota</taxon>
        <taxon>Gammaproteobacteria</taxon>
        <taxon>Thiotrichales</taxon>
        <taxon>Piscirickettsiaceae</taxon>
        <taxon>Thiomicrorhabdus</taxon>
    </lineage>
</organism>
<dbReference type="EMBL" id="AP024202">
    <property type="protein sequence ID" value="BCN93314.1"/>
    <property type="molecule type" value="Genomic_DNA"/>
</dbReference>
<accession>A0ABN6CX68</accession>
<gene>
    <name evidence="6 8" type="primary">minC</name>
    <name evidence="8" type="ORF">THMIRHAM_10990</name>
</gene>
<proteinExistence type="inferred from homology"/>